<dbReference type="EMBL" id="MN740471">
    <property type="protein sequence ID" value="QHU28170.1"/>
    <property type="molecule type" value="Genomic_DNA"/>
</dbReference>
<organism evidence="2">
    <name type="scientific">viral metagenome</name>
    <dbReference type="NCBI Taxonomy" id="1070528"/>
    <lineage>
        <taxon>unclassified sequences</taxon>
        <taxon>metagenomes</taxon>
        <taxon>organismal metagenomes</taxon>
    </lineage>
</organism>
<dbReference type="InterPro" id="IPR012337">
    <property type="entry name" value="RNaseH-like_sf"/>
</dbReference>
<dbReference type="SUPFAM" id="SSF53098">
    <property type="entry name" value="Ribonuclease H-like"/>
    <property type="match status" value="1"/>
</dbReference>
<evidence type="ECO:0008006" key="3">
    <source>
        <dbReference type="Google" id="ProtNLM"/>
    </source>
</evidence>
<accession>A0A6C0LCV7</accession>
<name>A0A6C0LCV7_9ZZZZ</name>
<dbReference type="InterPro" id="IPR036397">
    <property type="entry name" value="RNaseH_sf"/>
</dbReference>
<feature type="compositionally biased region" description="Basic and acidic residues" evidence="1">
    <location>
        <begin position="375"/>
        <end position="384"/>
    </location>
</feature>
<dbReference type="GO" id="GO:0003676">
    <property type="term" value="F:nucleic acid binding"/>
    <property type="evidence" value="ECO:0007669"/>
    <property type="project" value="InterPro"/>
</dbReference>
<protein>
    <recommendedName>
        <fullName evidence="3">Exonuclease domain-containing protein</fullName>
    </recommendedName>
</protein>
<feature type="region of interest" description="Disordered" evidence="1">
    <location>
        <begin position="366"/>
        <end position="402"/>
    </location>
</feature>
<evidence type="ECO:0000313" key="2">
    <source>
        <dbReference type="EMBL" id="QHU28170.1"/>
    </source>
</evidence>
<sequence>MSGWVLVFDTETTGVGPEYKKIAGYDGANRRLSELAAGIGWPENVALWDESKTYIAQLSYIMYNLTTNKYRIVNKFISDIPEEVVGELLDPVKDPFNPSNNPLKTTHPIVWTTLKKAQEAKPSEKLTILKAMTKFIADCQKAQVIVAHNAEFDRRLVFCELTRSKLRRVGTKLFDIFLENQPKLYCTMCVAKDIVRIDTKILKEGEISRRIPYIEKRKIYPNGPKGRYEFEKVAAIKSPALWEVYDRMFGYPPDDSALHDALVDVVVCLRVFYRLWMTGNTSPDGPINFDVCGYGEPDIYGKDQDTGGEITRYINAITPPGVDPQGNFNPALGLGACVIEGRPYMRIPRQKVLTWEQRNQIEDNPEKALKRKKKIEVSREEKAGGKKRRTKRRSKKIKIGTNKKIRIKLTRKAKVKYTRK</sequence>
<proteinExistence type="predicted"/>
<evidence type="ECO:0000256" key="1">
    <source>
        <dbReference type="SAM" id="MobiDB-lite"/>
    </source>
</evidence>
<dbReference type="Gene3D" id="3.30.420.10">
    <property type="entry name" value="Ribonuclease H-like superfamily/Ribonuclease H"/>
    <property type="match status" value="1"/>
</dbReference>
<reference evidence="2" key="1">
    <citation type="journal article" date="2020" name="Nature">
        <title>Giant virus diversity and host interactions through global metagenomics.</title>
        <authorList>
            <person name="Schulz F."/>
            <person name="Roux S."/>
            <person name="Paez-Espino D."/>
            <person name="Jungbluth S."/>
            <person name="Walsh D.A."/>
            <person name="Denef V.J."/>
            <person name="McMahon K.D."/>
            <person name="Konstantinidis K.T."/>
            <person name="Eloe-Fadrosh E.A."/>
            <person name="Kyrpides N.C."/>
            <person name="Woyke T."/>
        </authorList>
    </citation>
    <scope>NUCLEOTIDE SEQUENCE</scope>
    <source>
        <strain evidence="2">GVMAG-M-3300027770-73</strain>
    </source>
</reference>
<feature type="compositionally biased region" description="Basic residues" evidence="1">
    <location>
        <begin position="385"/>
        <end position="402"/>
    </location>
</feature>
<dbReference type="AlphaFoldDB" id="A0A6C0LCV7"/>